<comment type="function">
    <text evidence="10">Catalyzes the conversion of D-serine to pyruvate and ammonia. May play a role in D-serine detoxification.</text>
</comment>
<dbReference type="GO" id="GO:0009636">
    <property type="term" value="P:response to toxic substance"/>
    <property type="evidence" value="ECO:0007669"/>
    <property type="project" value="UniProtKB-KW"/>
</dbReference>
<reference evidence="15" key="1">
    <citation type="submission" date="2022-08" db="EMBL/GenBank/DDBJ databases">
        <authorList>
            <consortium name="DOE Joint Genome Institute"/>
            <person name="Min B."/>
            <person name="Riley R."/>
            <person name="Sierra-Patev S."/>
            <person name="Naranjo-Ortiz M."/>
            <person name="Looney B."/>
            <person name="Konkel Z."/>
            <person name="Slot J.C."/>
            <person name="Sakamoto Y."/>
            <person name="Steenwyk J.L."/>
            <person name="Rokas A."/>
            <person name="Carro J."/>
            <person name="Camarero S."/>
            <person name="Ferreira P."/>
            <person name="Molpeceres G."/>
            <person name="Ruiz-Duenas F.J."/>
            <person name="Serrano A."/>
            <person name="Henrissat B."/>
            <person name="Drula E."/>
            <person name="Hughes K.W."/>
            <person name="Mata J.L."/>
            <person name="Ishikawa N.K."/>
            <person name="Vargas-Isla R."/>
            <person name="Ushijima S."/>
            <person name="Smith C.A."/>
            <person name="Ahrendt S."/>
            <person name="Andreopoulos W."/>
            <person name="He G."/>
            <person name="Labutti K."/>
            <person name="Lipzen A."/>
            <person name="Ng V."/>
            <person name="Sandor L."/>
            <person name="Barry K."/>
            <person name="Martinez A.T."/>
            <person name="Xiao Y."/>
            <person name="Gibbons J.G."/>
            <person name="Terashima K."/>
            <person name="Hibbett D.S."/>
            <person name="Grigoriev I.V."/>
        </authorList>
    </citation>
    <scope>NUCLEOTIDE SEQUENCE</scope>
    <source>
        <strain evidence="15">Sp2 HRB7682 ss15</strain>
    </source>
</reference>
<evidence type="ECO:0000256" key="3">
    <source>
        <dbReference type="ARBA" id="ARBA00005323"/>
    </source>
</evidence>
<evidence type="ECO:0000256" key="6">
    <source>
        <dbReference type="ARBA" id="ARBA00022833"/>
    </source>
</evidence>
<evidence type="ECO:0000256" key="11">
    <source>
        <dbReference type="ARBA" id="ARBA00066349"/>
    </source>
</evidence>
<evidence type="ECO:0000256" key="4">
    <source>
        <dbReference type="ARBA" id="ARBA00022575"/>
    </source>
</evidence>
<dbReference type="InterPro" id="IPR051466">
    <property type="entry name" value="D-amino_acid_metab_enzyme"/>
</dbReference>
<evidence type="ECO:0000256" key="7">
    <source>
        <dbReference type="ARBA" id="ARBA00022898"/>
    </source>
</evidence>
<dbReference type="SMART" id="SM01119">
    <property type="entry name" value="D-ser_dehydrat"/>
    <property type="match status" value="1"/>
</dbReference>
<evidence type="ECO:0000259" key="14">
    <source>
        <dbReference type="SMART" id="SM01119"/>
    </source>
</evidence>
<gene>
    <name evidence="15" type="ORF">C8J55DRAFT_508909</name>
</gene>
<dbReference type="Pfam" id="PF01168">
    <property type="entry name" value="Ala_racemase_N"/>
    <property type="match status" value="1"/>
</dbReference>
<evidence type="ECO:0000256" key="1">
    <source>
        <dbReference type="ARBA" id="ARBA00001933"/>
    </source>
</evidence>
<dbReference type="GO" id="GO:0008721">
    <property type="term" value="F:D-serine ammonia-lyase activity"/>
    <property type="evidence" value="ECO:0007669"/>
    <property type="project" value="UniProtKB-EC"/>
</dbReference>
<name>A0A9W9DT15_9AGAR</name>
<accession>A0A9W9DT15</accession>
<sequence>MHQTETPLDFATLPSKSKLVGHFVGKGLDELRTPAMIINRKVFAENCAAMHSKAREWGTAFRGHLKTHKTVEGTRLQMISTADKTNAVVVSTLMEAWEVARSGLFKDGTVKDLLYGLPIAPNKVNDLSYLWDEVAQDGGIVRLLIDHPDQIQFLEECESKRQTPRKWSVFVKIDGGQKRAGVSPGTSTFENLVKALLSSPAISIYGCYAHAGNAYASTSLDQASSFLSAEVESVNAGAELTLEIASAMGVELDNHSLVLSVGSTPTAHAASAETKAKLSSLLHGPLELHAGNYPMLDLQQEHTNLIDRSKVAQRVRVTVVSYYPGRGVNGTDEVLVDGGAIAFSKDTGPSGSFGEVIGTKWKLGRISQEHGTLTREGPAENEELKVGDEVEIIGQHACLIAAAYPWYYIVDSDVNEGKEVVDIWIPWKGW</sequence>
<evidence type="ECO:0000256" key="8">
    <source>
        <dbReference type="ARBA" id="ARBA00023239"/>
    </source>
</evidence>
<evidence type="ECO:0000256" key="10">
    <source>
        <dbReference type="ARBA" id="ARBA00055764"/>
    </source>
</evidence>
<proteinExistence type="inferred from homology"/>
<comment type="similarity">
    <text evidence="3">Belongs to the DSD1 family.</text>
</comment>
<dbReference type="SUPFAM" id="SSF51419">
    <property type="entry name" value="PLP-binding barrel"/>
    <property type="match status" value="1"/>
</dbReference>
<dbReference type="EC" id="4.3.1.18" evidence="11"/>
<evidence type="ECO:0000313" key="15">
    <source>
        <dbReference type="EMBL" id="KAJ4484739.1"/>
    </source>
</evidence>
<comment type="cofactor">
    <cofactor evidence="1">
        <name>pyridoxal 5'-phosphate</name>
        <dbReference type="ChEBI" id="CHEBI:597326"/>
    </cofactor>
</comment>
<comment type="catalytic activity">
    <reaction evidence="9">
        <text>D-serine = pyruvate + NH4(+)</text>
        <dbReference type="Rhea" id="RHEA:13977"/>
        <dbReference type="ChEBI" id="CHEBI:15361"/>
        <dbReference type="ChEBI" id="CHEBI:28938"/>
        <dbReference type="ChEBI" id="CHEBI:35247"/>
        <dbReference type="EC" id="4.3.1.18"/>
    </reaction>
    <physiologicalReaction direction="left-to-right" evidence="9">
        <dbReference type="Rhea" id="RHEA:13978"/>
    </physiologicalReaction>
</comment>
<keyword evidence="5" id="KW-0479">Metal-binding</keyword>
<evidence type="ECO:0000256" key="9">
    <source>
        <dbReference type="ARBA" id="ARBA00051198"/>
    </source>
</evidence>
<protein>
    <recommendedName>
        <fullName evidence="12">D-serine dehydratase</fullName>
        <ecNumber evidence="11">4.3.1.18</ecNumber>
    </recommendedName>
    <alternativeName>
        <fullName evidence="13">D-serine deaminase</fullName>
    </alternativeName>
</protein>
<evidence type="ECO:0000256" key="5">
    <source>
        <dbReference type="ARBA" id="ARBA00022723"/>
    </source>
</evidence>
<dbReference type="InterPro" id="IPR029066">
    <property type="entry name" value="PLP-binding_barrel"/>
</dbReference>
<dbReference type="GO" id="GO:0046872">
    <property type="term" value="F:metal ion binding"/>
    <property type="evidence" value="ECO:0007669"/>
    <property type="project" value="UniProtKB-KW"/>
</dbReference>
<dbReference type="GO" id="GO:0036088">
    <property type="term" value="P:D-serine catabolic process"/>
    <property type="evidence" value="ECO:0007669"/>
    <property type="project" value="TreeGrafter"/>
</dbReference>
<dbReference type="PANTHER" id="PTHR28004">
    <property type="entry name" value="ZGC:162816-RELATED"/>
    <property type="match status" value="1"/>
</dbReference>
<organism evidence="15 16">
    <name type="scientific">Lentinula lateritia</name>
    <dbReference type="NCBI Taxonomy" id="40482"/>
    <lineage>
        <taxon>Eukaryota</taxon>
        <taxon>Fungi</taxon>
        <taxon>Dikarya</taxon>
        <taxon>Basidiomycota</taxon>
        <taxon>Agaricomycotina</taxon>
        <taxon>Agaricomycetes</taxon>
        <taxon>Agaricomycetidae</taxon>
        <taxon>Agaricales</taxon>
        <taxon>Marasmiineae</taxon>
        <taxon>Omphalotaceae</taxon>
        <taxon>Lentinula</taxon>
    </lineage>
</organism>
<evidence type="ECO:0000256" key="12">
    <source>
        <dbReference type="ARBA" id="ARBA00069616"/>
    </source>
</evidence>
<evidence type="ECO:0000256" key="2">
    <source>
        <dbReference type="ARBA" id="ARBA00001947"/>
    </source>
</evidence>
<keyword evidence="8" id="KW-0456">Lyase</keyword>
<feature type="domain" description="D-serine dehydratase-like" evidence="14">
    <location>
        <begin position="312"/>
        <end position="411"/>
    </location>
</feature>
<comment type="cofactor">
    <cofactor evidence="2">
        <name>Zn(2+)</name>
        <dbReference type="ChEBI" id="CHEBI:29105"/>
    </cofactor>
</comment>
<dbReference type="Gene3D" id="2.40.37.20">
    <property type="entry name" value="D-serine dehydratase-like domain"/>
    <property type="match status" value="1"/>
</dbReference>
<reference evidence="15" key="2">
    <citation type="journal article" date="2023" name="Proc. Natl. Acad. Sci. U.S.A.">
        <title>A global phylogenomic analysis of the shiitake genus Lentinula.</title>
        <authorList>
            <person name="Sierra-Patev S."/>
            <person name="Min B."/>
            <person name="Naranjo-Ortiz M."/>
            <person name="Looney B."/>
            <person name="Konkel Z."/>
            <person name="Slot J.C."/>
            <person name="Sakamoto Y."/>
            <person name="Steenwyk J.L."/>
            <person name="Rokas A."/>
            <person name="Carro J."/>
            <person name="Camarero S."/>
            <person name="Ferreira P."/>
            <person name="Molpeceres G."/>
            <person name="Ruiz-Duenas F.J."/>
            <person name="Serrano A."/>
            <person name="Henrissat B."/>
            <person name="Drula E."/>
            <person name="Hughes K.W."/>
            <person name="Mata J.L."/>
            <person name="Ishikawa N.K."/>
            <person name="Vargas-Isla R."/>
            <person name="Ushijima S."/>
            <person name="Smith C.A."/>
            <person name="Donoghue J."/>
            <person name="Ahrendt S."/>
            <person name="Andreopoulos W."/>
            <person name="He G."/>
            <person name="LaButti K."/>
            <person name="Lipzen A."/>
            <person name="Ng V."/>
            <person name="Riley R."/>
            <person name="Sandor L."/>
            <person name="Barry K."/>
            <person name="Martinez A.T."/>
            <person name="Xiao Y."/>
            <person name="Gibbons J.G."/>
            <person name="Terashima K."/>
            <person name="Grigoriev I.V."/>
            <person name="Hibbett D."/>
        </authorList>
    </citation>
    <scope>NUCLEOTIDE SEQUENCE</scope>
    <source>
        <strain evidence="15">Sp2 HRB7682 ss15</strain>
    </source>
</reference>
<evidence type="ECO:0000313" key="16">
    <source>
        <dbReference type="Proteomes" id="UP001150238"/>
    </source>
</evidence>
<dbReference type="InterPro" id="IPR001608">
    <property type="entry name" value="Ala_racemase_N"/>
</dbReference>
<dbReference type="EMBL" id="JANVFS010000011">
    <property type="protein sequence ID" value="KAJ4484739.1"/>
    <property type="molecule type" value="Genomic_DNA"/>
</dbReference>
<keyword evidence="6" id="KW-0862">Zinc</keyword>
<dbReference type="Gene3D" id="3.20.20.10">
    <property type="entry name" value="Alanine racemase"/>
    <property type="match status" value="1"/>
</dbReference>
<dbReference type="FunFam" id="3.20.20.10:FF:000016">
    <property type="entry name" value="D-serine dehydratase"/>
    <property type="match status" value="1"/>
</dbReference>
<dbReference type="AlphaFoldDB" id="A0A9W9DT15"/>
<dbReference type="InterPro" id="IPR026956">
    <property type="entry name" value="D-ser_dehydrat-like_dom"/>
</dbReference>
<comment type="caution">
    <text evidence="15">The sequence shown here is derived from an EMBL/GenBank/DDBJ whole genome shotgun (WGS) entry which is preliminary data.</text>
</comment>
<dbReference type="InterPro" id="IPR042208">
    <property type="entry name" value="D-ser_dehydrat-like_sf"/>
</dbReference>
<evidence type="ECO:0000256" key="13">
    <source>
        <dbReference type="ARBA" id="ARBA00075219"/>
    </source>
</evidence>
<dbReference type="Pfam" id="PF14031">
    <property type="entry name" value="D-ser_dehydrat"/>
    <property type="match status" value="1"/>
</dbReference>
<dbReference type="Proteomes" id="UP001150238">
    <property type="component" value="Unassembled WGS sequence"/>
</dbReference>
<keyword evidence="4" id="KW-0216">Detoxification</keyword>
<dbReference type="PANTHER" id="PTHR28004:SF2">
    <property type="entry name" value="D-SERINE DEHYDRATASE"/>
    <property type="match status" value="1"/>
</dbReference>
<keyword evidence="7" id="KW-0663">Pyridoxal phosphate</keyword>